<feature type="compositionally biased region" description="Low complexity" evidence="1">
    <location>
        <begin position="301"/>
        <end position="354"/>
    </location>
</feature>
<keyword evidence="2" id="KW-1133">Transmembrane helix</keyword>
<gene>
    <name evidence="3" type="ORF">BSAL_71015</name>
</gene>
<proteinExistence type="predicted"/>
<dbReference type="VEuPathDB" id="TriTrypDB:BSAL_71015"/>
<accession>A0A0S4ISA3</accession>
<keyword evidence="4" id="KW-1185">Reference proteome</keyword>
<evidence type="ECO:0000256" key="1">
    <source>
        <dbReference type="SAM" id="MobiDB-lite"/>
    </source>
</evidence>
<evidence type="ECO:0000313" key="4">
    <source>
        <dbReference type="Proteomes" id="UP000051952"/>
    </source>
</evidence>
<dbReference type="Proteomes" id="UP000051952">
    <property type="component" value="Unassembled WGS sequence"/>
</dbReference>
<protein>
    <submittedName>
        <fullName evidence="3">Transmembrane protein, putative</fullName>
    </submittedName>
</protein>
<organism evidence="3 4">
    <name type="scientific">Bodo saltans</name>
    <name type="common">Flagellated protozoan</name>
    <dbReference type="NCBI Taxonomy" id="75058"/>
    <lineage>
        <taxon>Eukaryota</taxon>
        <taxon>Discoba</taxon>
        <taxon>Euglenozoa</taxon>
        <taxon>Kinetoplastea</taxon>
        <taxon>Metakinetoplastina</taxon>
        <taxon>Eubodonida</taxon>
        <taxon>Bodonidae</taxon>
        <taxon>Bodo</taxon>
    </lineage>
</organism>
<reference evidence="4" key="1">
    <citation type="submission" date="2015-09" db="EMBL/GenBank/DDBJ databases">
        <authorList>
            <consortium name="Pathogen Informatics"/>
        </authorList>
    </citation>
    <scope>NUCLEOTIDE SEQUENCE [LARGE SCALE GENOMIC DNA]</scope>
    <source>
        <strain evidence="4">Lake Konstanz</strain>
    </source>
</reference>
<keyword evidence="2 3" id="KW-0812">Transmembrane</keyword>
<sequence>MGTSSGASFGSKGGLGQIQSIMNGTFSTFQQVDLFYDEYCIRGVPTFLPSNSSPYVISHAYTIIQIVWSSFLIALLFMVMTTFRGQQLKWILVDLFLPKFITVFQLFVPLGIAVCFKEIKKSILEHELQQRTRAHWLSTITKKTQTECTLKPLFFAGVPNYAAIWLYDVTVLVMISTFVVLCGLAMFGLLKPALDTLKENILYFGIYIGENEVMAMQVGVTPKKRPKMCTCQPYVFGKHEVGCAYKKKMAEAYQRAKKKAELLKTALVDMQLANIAANIITGGANVDEALQDINKLVTTQDTTVQQQPTQNTAPQQPTQNTAPQQATQQATGDAVTGDTTQPPPGDTDTTQQGTQKKKKSKSGQDTQ</sequence>
<dbReference type="EMBL" id="CYKH01000539">
    <property type="protein sequence ID" value="CUG05552.1"/>
    <property type="molecule type" value="Genomic_DNA"/>
</dbReference>
<keyword evidence="2" id="KW-0472">Membrane</keyword>
<feature type="region of interest" description="Disordered" evidence="1">
    <location>
        <begin position="301"/>
        <end position="367"/>
    </location>
</feature>
<dbReference type="AlphaFoldDB" id="A0A0S4ISA3"/>
<evidence type="ECO:0000256" key="2">
    <source>
        <dbReference type="SAM" id="Phobius"/>
    </source>
</evidence>
<feature type="transmembrane region" description="Helical" evidence="2">
    <location>
        <begin position="164"/>
        <end position="190"/>
    </location>
</feature>
<feature type="transmembrane region" description="Helical" evidence="2">
    <location>
        <begin position="56"/>
        <end position="79"/>
    </location>
</feature>
<evidence type="ECO:0000313" key="3">
    <source>
        <dbReference type="EMBL" id="CUG05552.1"/>
    </source>
</evidence>
<feature type="transmembrane region" description="Helical" evidence="2">
    <location>
        <begin position="91"/>
        <end position="114"/>
    </location>
</feature>
<name>A0A0S4ISA3_BODSA</name>